<dbReference type="EMBL" id="CAJVPV010021970">
    <property type="protein sequence ID" value="CAG8719437.1"/>
    <property type="molecule type" value="Genomic_DNA"/>
</dbReference>
<accession>A0A9N9I374</accession>
<dbReference type="OrthoDB" id="412182at2759"/>
<dbReference type="Proteomes" id="UP000789342">
    <property type="component" value="Unassembled WGS sequence"/>
</dbReference>
<sequence length="57" mass="6569">LVKEQGFDYQKLWKEMVPVAWSTIISRQGSATCYQIVAHKNTNLFDRAAIIPQRFVA</sequence>
<evidence type="ECO:0000313" key="1">
    <source>
        <dbReference type="EMBL" id="CAG8719437.1"/>
    </source>
</evidence>
<name>A0A9N9I374_9GLOM</name>
<keyword evidence="2" id="KW-1185">Reference proteome</keyword>
<protein>
    <submittedName>
        <fullName evidence="1">15514_t:CDS:1</fullName>
    </submittedName>
</protein>
<evidence type="ECO:0000313" key="2">
    <source>
        <dbReference type="Proteomes" id="UP000789342"/>
    </source>
</evidence>
<comment type="caution">
    <text evidence="1">The sequence shown here is derived from an EMBL/GenBank/DDBJ whole genome shotgun (WGS) entry which is preliminary data.</text>
</comment>
<dbReference type="AlphaFoldDB" id="A0A9N9I374"/>
<gene>
    <name evidence="1" type="ORF">AMORRO_LOCUS13238</name>
</gene>
<reference evidence="1" key="1">
    <citation type="submission" date="2021-06" db="EMBL/GenBank/DDBJ databases">
        <authorList>
            <person name="Kallberg Y."/>
            <person name="Tangrot J."/>
            <person name="Rosling A."/>
        </authorList>
    </citation>
    <scope>NUCLEOTIDE SEQUENCE</scope>
    <source>
        <strain evidence="1">CL551</strain>
    </source>
</reference>
<organism evidence="1 2">
    <name type="scientific">Acaulospora morrowiae</name>
    <dbReference type="NCBI Taxonomy" id="94023"/>
    <lineage>
        <taxon>Eukaryota</taxon>
        <taxon>Fungi</taxon>
        <taxon>Fungi incertae sedis</taxon>
        <taxon>Mucoromycota</taxon>
        <taxon>Glomeromycotina</taxon>
        <taxon>Glomeromycetes</taxon>
        <taxon>Diversisporales</taxon>
        <taxon>Acaulosporaceae</taxon>
        <taxon>Acaulospora</taxon>
    </lineage>
</organism>
<feature type="non-terminal residue" evidence="1">
    <location>
        <position position="1"/>
    </location>
</feature>
<proteinExistence type="predicted"/>